<protein>
    <submittedName>
        <fullName evidence="4">DUF4129 domain-containing protein</fullName>
    </submittedName>
</protein>
<reference evidence="4" key="1">
    <citation type="submission" date="2022-04" db="EMBL/GenBank/DDBJ databases">
        <title>Halocatena sp. nov., isolated from a salt lake.</title>
        <authorList>
            <person name="Cui H.-L."/>
        </authorList>
    </citation>
    <scope>NUCLEOTIDE SEQUENCE</scope>
    <source>
        <strain evidence="4">AD-1</strain>
        <plasmid evidence="4">unnamed1</plasmid>
    </source>
</reference>
<dbReference type="RefSeq" id="WP_247995077.1">
    <property type="nucleotide sequence ID" value="NZ_CP096020.1"/>
</dbReference>
<dbReference type="Pfam" id="PF13559">
    <property type="entry name" value="DUF4129"/>
    <property type="match status" value="1"/>
</dbReference>
<keyword evidence="2" id="KW-0472">Membrane</keyword>
<feature type="domain" description="Protein-glutamine gamma-glutamyltransferase-like C-terminal" evidence="3">
    <location>
        <begin position="143"/>
        <end position="208"/>
    </location>
</feature>
<organism evidence="4 5">
    <name type="scientific">Halocatena salina</name>
    <dbReference type="NCBI Taxonomy" id="2934340"/>
    <lineage>
        <taxon>Archaea</taxon>
        <taxon>Methanobacteriati</taxon>
        <taxon>Methanobacteriota</taxon>
        <taxon>Stenosarchaea group</taxon>
        <taxon>Halobacteria</taxon>
        <taxon>Halobacteriales</taxon>
        <taxon>Natronomonadaceae</taxon>
        <taxon>Halocatena</taxon>
    </lineage>
</organism>
<dbReference type="EMBL" id="CP096020">
    <property type="protein sequence ID" value="UPM44423.1"/>
    <property type="molecule type" value="Genomic_DNA"/>
</dbReference>
<evidence type="ECO:0000256" key="2">
    <source>
        <dbReference type="SAM" id="Phobius"/>
    </source>
</evidence>
<dbReference type="AlphaFoldDB" id="A0A8U0A8S1"/>
<sequence>MDRSFAAFVFVALFAITVFAVAASSLDSAAIESGFGIDGGPVSSDSEGRLESSELRADGSDGTGSGGFFDTTFAVDPTDGRSGGLSPLVVVGLMIGVSVGGLALVLWVAGAPRVQTESTPASPGNDPEPPDDTSIVAPTNEVYRAWWELVRQLDVTQHRSLSPAELASVAVDEGIDPELVADLTALFRSVRYGDTSITDKIEQRAETARDRLRGEGVRVES</sequence>
<dbReference type="GeneID" id="71929046"/>
<dbReference type="Proteomes" id="UP000831768">
    <property type="component" value="Plasmid unnamed1"/>
</dbReference>
<gene>
    <name evidence="4" type="ORF">MW046_13325</name>
</gene>
<keyword evidence="5" id="KW-1185">Reference proteome</keyword>
<keyword evidence="2" id="KW-0812">Transmembrane</keyword>
<feature type="region of interest" description="Disordered" evidence="1">
    <location>
        <begin position="202"/>
        <end position="221"/>
    </location>
</feature>
<feature type="region of interest" description="Disordered" evidence="1">
    <location>
        <begin position="41"/>
        <end position="70"/>
    </location>
</feature>
<evidence type="ECO:0000256" key="1">
    <source>
        <dbReference type="SAM" id="MobiDB-lite"/>
    </source>
</evidence>
<name>A0A8U0A8S1_9EURY</name>
<feature type="region of interest" description="Disordered" evidence="1">
    <location>
        <begin position="115"/>
        <end position="136"/>
    </location>
</feature>
<keyword evidence="2" id="KW-1133">Transmembrane helix</keyword>
<evidence type="ECO:0000259" key="3">
    <source>
        <dbReference type="Pfam" id="PF13559"/>
    </source>
</evidence>
<dbReference type="KEGG" id="haad:MW046_13325"/>
<dbReference type="InterPro" id="IPR025403">
    <property type="entry name" value="TgpA-like_C"/>
</dbReference>
<geneLocation type="plasmid" evidence="4 5">
    <name>unnamed1</name>
</geneLocation>
<accession>A0A8U0A8S1</accession>
<feature type="transmembrane region" description="Helical" evidence="2">
    <location>
        <begin position="88"/>
        <end position="109"/>
    </location>
</feature>
<evidence type="ECO:0000313" key="4">
    <source>
        <dbReference type="EMBL" id="UPM44423.1"/>
    </source>
</evidence>
<feature type="compositionally biased region" description="Basic and acidic residues" evidence="1">
    <location>
        <begin position="46"/>
        <end position="59"/>
    </location>
</feature>
<evidence type="ECO:0000313" key="5">
    <source>
        <dbReference type="Proteomes" id="UP000831768"/>
    </source>
</evidence>
<keyword evidence="4" id="KW-0614">Plasmid</keyword>
<proteinExistence type="predicted"/>